<dbReference type="Proteomes" id="UP000218677">
    <property type="component" value="Unassembled WGS sequence"/>
</dbReference>
<accession>A0A2A4HI30</accession>
<feature type="region of interest" description="Disordered" evidence="1">
    <location>
        <begin position="1"/>
        <end position="53"/>
    </location>
</feature>
<keyword evidence="3" id="KW-1185">Reference proteome</keyword>
<sequence>MARQWEGAKQERERQRNGFAPTSSRVGHQLGDVHHLAQEEQHLGAGRAGTSDNGLGWRMAAKVASMPKGILEIGDTNTQPLRRMGDADPLFSQCWRCHRMPSCLR</sequence>
<dbReference type="AlphaFoldDB" id="A0A2A4HI30"/>
<reference evidence="3" key="1">
    <citation type="submission" date="2017-09" db="EMBL/GenBank/DDBJ databases">
        <authorList>
            <person name="Cho G.-S."/>
            <person name="Oguntoyinbo F.A."/>
            <person name="Cnockaert M."/>
            <person name="Kabisch J."/>
            <person name="Neve H."/>
            <person name="Bockelmann W."/>
            <person name="Wenning M."/>
            <person name="Franz C.M."/>
            <person name="Vandamme P."/>
        </authorList>
    </citation>
    <scope>NUCLEOTIDE SEQUENCE [LARGE SCALE GENOMIC DNA]</scope>
    <source>
        <strain evidence="3">MBT G8648</strain>
    </source>
</reference>
<name>A0A2A4HI30_9GAMM</name>
<feature type="compositionally biased region" description="Basic and acidic residues" evidence="1">
    <location>
        <begin position="1"/>
        <end position="16"/>
    </location>
</feature>
<comment type="caution">
    <text evidence="2">The sequence shown here is derived from an EMBL/GenBank/DDBJ whole genome shotgun (WGS) entry which is preliminary data.</text>
</comment>
<protein>
    <submittedName>
        <fullName evidence="2">Uncharacterized protein</fullName>
    </submittedName>
</protein>
<proteinExistence type="predicted"/>
<gene>
    <name evidence="2" type="ORF">CPA45_20980</name>
</gene>
<feature type="compositionally biased region" description="Basic and acidic residues" evidence="1">
    <location>
        <begin position="31"/>
        <end position="42"/>
    </location>
</feature>
<evidence type="ECO:0000256" key="1">
    <source>
        <dbReference type="SAM" id="MobiDB-lite"/>
    </source>
</evidence>
<evidence type="ECO:0000313" key="3">
    <source>
        <dbReference type="Proteomes" id="UP000218677"/>
    </source>
</evidence>
<dbReference type="EMBL" id="NWUX01000032">
    <property type="protein sequence ID" value="PCF93694.1"/>
    <property type="molecule type" value="Genomic_DNA"/>
</dbReference>
<organism evidence="2 3">
    <name type="scientific">Vreelandella nigrificans</name>
    <dbReference type="NCBI Taxonomy" id="2042704"/>
    <lineage>
        <taxon>Bacteria</taxon>
        <taxon>Pseudomonadati</taxon>
        <taxon>Pseudomonadota</taxon>
        <taxon>Gammaproteobacteria</taxon>
        <taxon>Oceanospirillales</taxon>
        <taxon>Halomonadaceae</taxon>
        <taxon>Vreelandella</taxon>
    </lineage>
</organism>
<evidence type="ECO:0000313" key="2">
    <source>
        <dbReference type="EMBL" id="PCF93694.1"/>
    </source>
</evidence>